<dbReference type="InParanoid" id="A0A286UHI5"/>
<comment type="caution">
    <text evidence="1">The sequence shown here is derived from an EMBL/GenBank/DDBJ whole genome shotgun (WGS) entry which is preliminary data.</text>
</comment>
<gene>
    <name evidence="1" type="ORF">PNOK_0590700</name>
</gene>
<protein>
    <submittedName>
        <fullName evidence="1">Uncharacterized protein</fullName>
    </submittedName>
</protein>
<evidence type="ECO:0000313" key="1">
    <source>
        <dbReference type="EMBL" id="PAV19063.1"/>
    </source>
</evidence>
<organism evidence="1 2">
    <name type="scientific">Pyrrhoderma noxium</name>
    <dbReference type="NCBI Taxonomy" id="2282107"/>
    <lineage>
        <taxon>Eukaryota</taxon>
        <taxon>Fungi</taxon>
        <taxon>Dikarya</taxon>
        <taxon>Basidiomycota</taxon>
        <taxon>Agaricomycotina</taxon>
        <taxon>Agaricomycetes</taxon>
        <taxon>Hymenochaetales</taxon>
        <taxon>Hymenochaetaceae</taxon>
        <taxon>Pyrrhoderma</taxon>
    </lineage>
</organism>
<evidence type="ECO:0000313" key="2">
    <source>
        <dbReference type="Proteomes" id="UP000217199"/>
    </source>
</evidence>
<accession>A0A286UHI5</accession>
<sequence length="109" mass="12397">MSTPTYPHSFSISIYNSESPLHSPPQGLSLYLRLLYQVPRIRPQFQCASKETKLPGGKKILENGYDTPRPGHTNTIHHASYINHNPSITRTKRIIAHKNPRRITKQVGL</sequence>
<proteinExistence type="predicted"/>
<reference evidence="1 2" key="1">
    <citation type="journal article" date="2017" name="Mol. Ecol.">
        <title>Comparative and population genomic landscape of Phellinus noxius: A hypervariable fungus causing root rot in trees.</title>
        <authorList>
            <person name="Chung C.L."/>
            <person name="Lee T.J."/>
            <person name="Akiba M."/>
            <person name="Lee H.H."/>
            <person name="Kuo T.H."/>
            <person name="Liu D."/>
            <person name="Ke H.M."/>
            <person name="Yokoi T."/>
            <person name="Roa M.B."/>
            <person name="Lu M.J."/>
            <person name="Chang Y.Y."/>
            <person name="Ann P.J."/>
            <person name="Tsai J.N."/>
            <person name="Chen C.Y."/>
            <person name="Tzean S.S."/>
            <person name="Ota Y."/>
            <person name="Hattori T."/>
            <person name="Sahashi N."/>
            <person name="Liou R.F."/>
            <person name="Kikuchi T."/>
            <person name="Tsai I.J."/>
        </authorList>
    </citation>
    <scope>NUCLEOTIDE SEQUENCE [LARGE SCALE GENOMIC DNA]</scope>
    <source>
        <strain evidence="1 2">FFPRI411160</strain>
    </source>
</reference>
<name>A0A286UHI5_9AGAM</name>
<dbReference type="EMBL" id="NBII01000005">
    <property type="protein sequence ID" value="PAV19063.1"/>
    <property type="molecule type" value="Genomic_DNA"/>
</dbReference>
<keyword evidence="2" id="KW-1185">Reference proteome</keyword>
<dbReference type="AlphaFoldDB" id="A0A286UHI5"/>
<dbReference type="Proteomes" id="UP000217199">
    <property type="component" value="Unassembled WGS sequence"/>
</dbReference>